<organism evidence="2 3">
    <name type="scientific">Perilla frutescens var. hirtella</name>
    <name type="common">Perilla citriodora</name>
    <name type="synonym">Perilla setoyensis</name>
    <dbReference type="NCBI Taxonomy" id="608512"/>
    <lineage>
        <taxon>Eukaryota</taxon>
        <taxon>Viridiplantae</taxon>
        <taxon>Streptophyta</taxon>
        <taxon>Embryophyta</taxon>
        <taxon>Tracheophyta</taxon>
        <taxon>Spermatophyta</taxon>
        <taxon>Magnoliopsida</taxon>
        <taxon>eudicotyledons</taxon>
        <taxon>Gunneridae</taxon>
        <taxon>Pentapetalae</taxon>
        <taxon>asterids</taxon>
        <taxon>lamiids</taxon>
        <taxon>Lamiales</taxon>
        <taxon>Lamiaceae</taxon>
        <taxon>Nepetoideae</taxon>
        <taxon>Elsholtzieae</taxon>
        <taxon>Perilla</taxon>
    </lineage>
</organism>
<dbReference type="Gene3D" id="3.30.559.10">
    <property type="entry name" value="Chloramphenicol acetyltransferase-like domain"/>
    <property type="match status" value="2"/>
</dbReference>
<dbReference type="GO" id="GO:0016747">
    <property type="term" value="F:acyltransferase activity, transferring groups other than amino-acyl groups"/>
    <property type="evidence" value="ECO:0007669"/>
    <property type="project" value="TreeGrafter"/>
</dbReference>
<gene>
    <name evidence="2" type="ORF">C2S53_010034</name>
</gene>
<dbReference type="PANTHER" id="PTHR31642:SF189">
    <property type="entry name" value="ACYLTRANSFERASE GLAUCE"/>
    <property type="match status" value="1"/>
</dbReference>
<sequence>MVALSPIPAFDDLKITFQNSSLVFPSQKIHKESMFLSNMDQIPNFNITTAHFFMPNPDFPAENVAKILKIALEKVLVHYDFMAGRLKLNHKIGRLEIDRNAAGVGFVVASSELLLDEIGKYLSHPNLGYRQLAIQKLDSLPDEVDQPLCVFQVTSFKCGGFSMGMSTSHILFDGIGAKTFLENLASQAFNDKPLASIPCNNRRLLDARSPPCIAFPHPEFLGLNLPTGEGSCPPMFDCGQDELDYKIFKLSAAKIAKLKERAKVSNAKTTTISSFAVVAAVVWQCKAFSDNTKSEKDNISTMLNIIDIRPRVNPPLPSSYSGNAVLPLGVSATFEELENGLFSNVVGKILEGAKVATDEYVRSAFDWLEVHRGVPHGDYVVSSWLRLGFEQVRYPWGKPIYICPIVNDRKDTCWVFRDAIDGEIAVMVALPVEEMERFEGRFQSSLHEAMFSC</sequence>
<dbReference type="AlphaFoldDB" id="A0AAD4NX30"/>
<dbReference type="PANTHER" id="PTHR31642">
    <property type="entry name" value="TRICHOTHECENE 3-O-ACETYLTRANSFERASE"/>
    <property type="match status" value="1"/>
</dbReference>
<name>A0AAD4NX30_PERFH</name>
<dbReference type="EMBL" id="SDAM02029589">
    <property type="protein sequence ID" value="KAH6755772.1"/>
    <property type="molecule type" value="Genomic_DNA"/>
</dbReference>
<comment type="similarity">
    <text evidence="1">Belongs to the plant acyltransferase family.</text>
</comment>
<evidence type="ECO:0000256" key="1">
    <source>
        <dbReference type="ARBA" id="ARBA00009861"/>
    </source>
</evidence>
<dbReference type="Pfam" id="PF02458">
    <property type="entry name" value="Transferase"/>
    <property type="match status" value="1"/>
</dbReference>
<keyword evidence="3" id="KW-1185">Reference proteome</keyword>
<evidence type="ECO:0000313" key="3">
    <source>
        <dbReference type="Proteomes" id="UP001190926"/>
    </source>
</evidence>
<evidence type="ECO:0000313" key="2">
    <source>
        <dbReference type="EMBL" id="KAH6755772.1"/>
    </source>
</evidence>
<dbReference type="InterPro" id="IPR050317">
    <property type="entry name" value="Plant_Fungal_Acyltransferase"/>
</dbReference>
<dbReference type="InterPro" id="IPR023213">
    <property type="entry name" value="CAT-like_dom_sf"/>
</dbReference>
<accession>A0AAD4NX30</accession>
<dbReference type="Proteomes" id="UP001190926">
    <property type="component" value="Unassembled WGS sequence"/>
</dbReference>
<proteinExistence type="inferred from homology"/>
<reference evidence="2 3" key="1">
    <citation type="journal article" date="2021" name="Nat. Commun.">
        <title>Incipient diploidization of the medicinal plant Perilla within 10,000 years.</title>
        <authorList>
            <person name="Zhang Y."/>
            <person name="Shen Q."/>
            <person name="Leng L."/>
            <person name="Zhang D."/>
            <person name="Chen S."/>
            <person name="Shi Y."/>
            <person name="Ning Z."/>
            <person name="Chen S."/>
        </authorList>
    </citation>
    <scope>NUCLEOTIDE SEQUENCE [LARGE SCALE GENOMIC DNA]</scope>
    <source>
        <strain evidence="3">cv. PC099</strain>
    </source>
</reference>
<comment type="caution">
    <text evidence="2">The sequence shown here is derived from an EMBL/GenBank/DDBJ whole genome shotgun (WGS) entry which is preliminary data.</text>
</comment>
<protein>
    <submittedName>
        <fullName evidence="2">Uncharacterized protein</fullName>
    </submittedName>
</protein>